<proteinExistence type="predicted"/>
<feature type="domain" description="Glycosyltransferase 2-like" evidence="1">
    <location>
        <begin position="2"/>
        <end position="82"/>
    </location>
</feature>
<dbReference type="AlphaFoldDB" id="A0A812IZ09"/>
<dbReference type="InterPro" id="IPR029044">
    <property type="entry name" value="Nucleotide-diphossugar_trans"/>
</dbReference>
<evidence type="ECO:0000313" key="2">
    <source>
        <dbReference type="EMBL" id="CAE7183218.1"/>
    </source>
</evidence>
<dbReference type="EMBL" id="CAJNIZ010001120">
    <property type="protein sequence ID" value="CAE7183218.1"/>
    <property type="molecule type" value="Genomic_DNA"/>
</dbReference>
<reference evidence="2" key="1">
    <citation type="submission" date="2021-02" db="EMBL/GenBank/DDBJ databases">
        <authorList>
            <person name="Dougan E. K."/>
            <person name="Rhodes N."/>
            <person name="Thang M."/>
            <person name="Chan C."/>
        </authorList>
    </citation>
    <scope>NUCLEOTIDE SEQUENCE</scope>
</reference>
<dbReference type="PANTHER" id="PTHR22916:SF3">
    <property type="entry name" value="UDP-GLCNAC:BETAGAL BETA-1,3-N-ACETYLGLUCOSAMINYLTRANSFERASE-LIKE PROTEIN 1"/>
    <property type="match status" value="1"/>
</dbReference>
<organism evidence="2 3">
    <name type="scientific">Symbiodinium pilosum</name>
    <name type="common">Dinoflagellate</name>
    <dbReference type="NCBI Taxonomy" id="2952"/>
    <lineage>
        <taxon>Eukaryota</taxon>
        <taxon>Sar</taxon>
        <taxon>Alveolata</taxon>
        <taxon>Dinophyceae</taxon>
        <taxon>Suessiales</taxon>
        <taxon>Symbiodiniaceae</taxon>
        <taxon>Symbiodinium</taxon>
    </lineage>
</organism>
<comment type="caution">
    <text evidence="2">The sequence shown here is derived from an EMBL/GenBank/DDBJ whole genome shotgun (WGS) entry which is preliminary data.</text>
</comment>
<dbReference type="Proteomes" id="UP000649617">
    <property type="component" value="Unassembled WGS sequence"/>
</dbReference>
<evidence type="ECO:0000259" key="1">
    <source>
        <dbReference type="Pfam" id="PF00535"/>
    </source>
</evidence>
<evidence type="ECO:0000313" key="3">
    <source>
        <dbReference type="Proteomes" id="UP000649617"/>
    </source>
</evidence>
<dbReference type="GO" id="GO:0016758">
    <property type="term" value="F:hexosyltransferase activity"/>
    <property type="evidence" value="ECO:0007669"/>
    <property type="project" value="UniProtKB-ARBA"/>
</dbReference>
<feature type="non-terminal residue" evidence="2">
    <location>
        <position position="322"/>
    </location>
</feature>
<accession>A0A812IZ09</accession>
<dbReference type="OrthoDB" id="419989at2759"/>
<sequence>EETLQILKDWRALPNVQVVRSDKSAGVGPALNFGWNHCQGQYISRLDGDDIALPSRLSQQLGFLEKHASIAILGGGFRTFTEDSAGLNLGARQYRFPCHPLLARWHMIFSCSLAHPTVMLRRAAIPFREGPYPENEEAEDHCCWLSMPLDVQIANIADVVCHIRRHSESRSATAAHRLRQSSYGAVRAFLKRECAEDNLTDSDIAVLWGSKGASTPAQATAVSHALDSLQGWFNRILHPQLGRDLLPGAFRSDFLDSRTAALEEYVKASCNKLRGTLAVQSLASGEVDVGAAMMKQWLKGGDAGLKSLGALIQAGYNSQGSQ</sequence>
<dbReference type="Pfam" id="PF00535">
    <property type="entry name" value="Glycos_transf_2"/>
    <property type="match status" value="1"/>
</dbReference>
<dbReference type="InterPro" id="IPR001173">
    <property type="entry name" value="Glyco_trans_2-like"/>
</dbReference>
<gene>
    <name evidence="2" type="primary">pgtA</name>
    <name evidence="2" type="ORF">SPIL2461_LOCUS1177</name>
</gene>
<protein>
    <submittedName>
        <fullName evidence="2">PgtA protein</fullName>
    </submittedName>
</protein>
<dbReference type="PANTHER" id="PTHR22916">
    <property type="entry name" value="GLYCOSYLTRANSFERASE"/>
    <property type="match status" value="1"/>
</dbReference>
<name>A0A812IZ09_SYMPI</name>
<dbReference type="SUPFAM" id="SSF53448">
    <property type="entry name" value="Nucleotide-diphospho-sugar transferases"/>
    <property type="match status" value="1"/>
</dbReference>
<keyword evidence="3" id="KW-1185">Reference proteome</keyword>
<dbReference type="Gene3D" id="3.90.550.10">
    <property type="entry name" value="Spore Coat Polysaccharide Biosynthesis Protein SpsA, Chain A"/>
    <property type="match status" value="1"/>
</dbReference>